<comment type="caution">
    <text evidence="2">The sequence shown here is derived from an EMBL/GenBank/DDBJ whole genome shotgun (WGS) entry which is preliminary data.</text>
</comment>
<dbReference type="InterPro" id="IPR007361">
    <property type="entry name" value="DUF427"/>
</dbReference>
<dbReference type="Gene3D" id="2.170.150.40">
    <property type="entry name" value="Domain of unknown function (DUF427)"/>
    <property type="match status" value="1"/>
</dbReference>
<dbReference type="PANTHER" id="PTHR43058:SF1">
    <property type="entry name" value="DUF427 DOMAIN-CONTAINING PROTEIN"/>
    <property type="match status" value="1"/>
</dbReference>
<reference evidence="2" key="1">
    <citation type="journal article" date="2022" name="bioRxiv">
        <title>Deciphering the potential niche of two novel black yeast fungi from a biological soil crust based on their genomes, phenotypes, and melanin regulation.</title>
        <authorList>
            <consortium name="DOE Joint Genome Institute"/>
            <person name="Carr E.C."/>
            <person name="Barton Q."/>
            <person name="Grambo S."/>
            <person name="Sullivan M."/>
            <person name="Renfro C.M."/>
            <person name="Kuo A."/>
            <person name="Pangilinan J."/>
            <person name="Lipzen A."/>
            <person name="Keymanesh K."/>
            <person name="Savage E."/>
            <person name="Barry K."/>
            <person name="Grigoriev I.V."/>
            <person name="Riekhof W.R."/>
            <person name="Harris S.S."/>
        </authorList>
    </citation>
    <scope>NUCLEOTIDE SEQUENCE</scope>
    <source>
        <strain evidence="2">JF 03-4F</strain>
    </source>
</reference>
<proteinExistence type="predicted"/>
<organism evidence="2 3">
    <name type="scientific">Exophiala viscosa</name>
    <dbReference type="NCBI Taxonomy" id="2486360"/>
    <lineage>
        <taxon>Eukaryota</taxon>
        <taxon>Fungi</taxon>
        <taxon>Dikarya</taxon>
        <taxon>Ascomycota</taxon>
        <taxon>Pezizomycotina</taxon>
        <taxon>Eurotiomycetes</taxon>
        <taxon>Chaetothyriomycetidae</taxon>
        <taxon>Chaetothyriales</taxon>
        <taxon>Herpotrichiellaceae</taxon>
        <taxon>Exophiala</taxon>
    </lineage>
</organism>
<gene>
    <name evidence="2" type="ORF">EDD36DRAFT_137280</name>
</gene>
<dbReference type="AlphaFoldDB" id="A0AAN6IGB7"/>
<dbReference type="PANTHER" id="PTHR43058">
    <property type="entry name" value="SLR0655 PROTEIN"/>
    <property type="match status" value="1"/>
</dbReference>
<keyword evidence="3" id="KW-1185">Reference proteome</keyword>
<dbReference type="EMBL" id="MU404351">
    <property type="protein sequence ID" value="KAI1616506.1"/>
    <property type="molecule type" value="Genomic_DNA"/>
</dbReference>
<protein>
    <recommendedName>
        <fullName evidence="1">DUF427 domain-containing protein</fullName>
    </recommendedName>
</protein>
<sequence length="159" mass="18100">MISSSTCSPIYIGILELIVMAAKAKLNVHKFPRPPLLEQVPRHLVLKWNGHTLADTKSAYWVLETTHPPTYYLPRSSISDSFKLTQIPNKSSLCEWKGRATYWNITNVSSGETVKNKIWSYESPTPAFKDIKGHLSFYANGVPWECFVDDEKVTPQEGW</sequence>
<accession>A0AAN6IGB7</accession>
<dbReference type="Pfam" id="PF04248">
    <property type="entry name" value="NTP_transf_9"/>
    <property type="match status" value="1"/>
</dbReference>
<dbReference type="Proteomes" id="UP001203852">
    <property type="component" value="Unassembled WGS sequence"/>
</dbReference>
<evidence type="ECO:0000313" key="3">
    <source>
        <dbReference type="Proteomes" id="UP001203852"/>
    </source>
</evidence>
<evidence type="ECO:0000313" key="2">
    <source>
        <dbReference type="EMBL" id="KAI1616506.1"/>
    </source>
</evidence>
<feature type="domain" description="DUF427" evidence="1">
    <location>
        <begin position="46"/>
        <end position="139"/>
    </location>
</feature>
<name>A0AAN6IGB7_9EURO</name>
<evidence type="ECO:0000259" key="1">
    <source>
        <dbReference type="Pfam" id="PF04248"/>
    </source>
</evidence>
<dbReference type="InterPro" id="IPR038694">
    <property type="entry name" value="DUF427_sf"/>
</dbReference>